<organism evidence="1 2">
    <name type="scientific">Runella aurantiaca</name>
    <dbReference type="NCBI Taxonomy" id="2282308"/>
    <lineage>
        <taxon>Bacteria</taxon>
        <taxon>Pseudomonadati</taxon>
        <taxon>Bacteroidota</taxon>
        <taxon>Cytophagia</taxon>
        <taxon>Cytophagales</taxon>
        <taxon>Spirosomataceae</taxon>
        <taxon>Runella</taxon>
    </lineage>
</organism>
<dbReference type="Proteomes" id="UP000253141">
    <property type="component" value="Unassembled WGS sequence"/>
</dbReference>
<proteinExistence type="predicted"/>
<protein>
    <submittedName>
        <fullName evidence="1">Uncharacterized protein</fullName>
    </submittedName>
</protein>
<accession>A0A369I4J0</accession>
<name>A0A369I4J0_9BACT</name>
<dbReference type="AlphaFoldDB" id="A0A369I4J0"/>
<dbReference type="EMBL" id="QPIW01000027">
    <property type="protein sequence ID" value="RDB03417.1"/>
    <property type="molecule type" value="Genomic_DNA"/>
</dbReference>
<reference evidence="1 2" key="1">
    <citation type="submission" date="2018-07" db="EMBL/GenBank/DDBJ databases">
        <title>Genome analysis of Runella aurantiaca.</title>
        <authorList>
            <person name="Yang X."/>
        </authorList>
    </citation>
    <scope>NUCLEOTIDE SEQUENCE [LARGE SCALE GENOMIC DNA]</scope>
    <source>
        <strain evidence="1 2">YX9</strain>
    </source>
</reference>
<evidence type="ECO:0000313" key="1">
    <source>
        <dbReference type="EMBL" id="RDB03417.1"/>
    </source>
</evidence>
<comment type="caution">
    <text evidence="1">The sequence shown here is derived from an EMBL/GenBank/DDBJ whole genome shotgun (WGS) entry which is preliminary data.</text>
</comment>
<sequence>MRKATVSLSTQFSDEKMLTELTENYTLYETGPNISNDMKLLFRKFHEVDEDGLRPDGKTQHFGIAISKRELLEILDGDDCIALQICFGFQHDGSHNNINNIPKLAILDNATVLVLSRIETITNATGTKINRNNEAYWTTSADIKPTDVDCPPYVTNCKKPEER</sequence>
<dbReference type="RefSeq" id="WP_114463570.1">
    <property type="nucleotide sequence ID" value="NZ_QPIW01000027.1"/>
</dbReference>
<gene>
    <name evidence="1" type="ORF">DVG78_24035</name>
</gene>
<evidence type="ECO:0000313" key="2">
    <source>
        <dbReference type="Proteomes" id="UP000253141"/>
    </source>
</evidence>
<keyword evidence="2" id="KW-1185">Reference proteome</keyword>